<name>A0A2H0US39_9BACT</name>
<gene>
    <name evidence="1" type="ORF">COU09_01315</name>
</gene>
<protein>
    <submittedName>
        <fullName evidence="1">Uncharacterized protein</fullName>
    </submittedName>
</protein>
<dbReference type="Proteomes" id="UP000229615">
    <property type="component" value="Unassembled WGS sequence"/>
</dbReference>
<evidence type="ECO:0000313" key="2">
    <source>
        <dbReference type="Proteomes" id="UP000229615"/>
    </source>
</evidence>
<evidence type="ECO:0000313" key="1">
    <source>
        <dbReference type="EMBL" id="PIR88605.1"/>
    </source>
</evidence>
<dbReference type="EMBL" id="PFBB01000014">
    <property type="protein sequence ID" value="PIR88605.1"/>
    <property type="molecule type" value="Genomic_DNA"/>
</dbReference>
<sequence length="123" mass="13742">MKEKQKKIAAGVGVGIALAAAAAAIYLFTGEEGKKRRKKVSTWATNMKQEAVDALKEAKHTSKKAYHQLIDELAEKYVMAKNVNKKEALLLATQLKTHWDRMQAAMKEAQKSVKKKTKKTSKK</sequence>
<dbReference type="AlphaFoldDB" id="A0A2H0US39"/>
<proteinExistence type="predicted"/>
<organism evidence="1 2">
    <name type="scientific">Candidatus Harrisonbacteria bacterium CG10_big_fil_rev_8_21_14_0_10_44_23</name>
    <dbReference type="NCBI Taxonomy" id="1974585"/>
    <lineage>
        <taxon>Bacteria</taxon>
        <taxon>Candidatus Harrisoniibacteriota</taxon>
    </lineage>
</organism>
<reference evidence="2" key="1">
    <citation type="submission" date="2017-09" db="EMBL/GenBank/DDBJ databases">
        <title>Depth-based differentiation of microbial function through sediment-hosted aquifers and enrichment of novel symbionts in the deep terrestrial subsurface.</title>
        <authorList>
            <person name="Probst A.J."/>
            <person name="Ladd B."/>
            <person name="Jarett J.K."/>
            <person name="Geller-Mcgrath D.E."/>
            <person name="Sieber C.M.K."/>
            <person name="Emerson J.B."/>
            <person name="Anantharaman K."/>
            <person name="Thomas B.C."/>
            <person name="Malmstrom R."/>
            <person name="Stieglmeier M."/>
            <person name="Klingl A."/>
            <person name="Woyke T."/>
            <person name="Ryan C.M."/>
            <person name="Banfield J.F."/>
        </authorList>
    </citation>
    <scope>NUCLEOTIDE SEQUENCE [LARGE SCALE GENOMIC DNA]</scope>
</reference>
<comment type="caution">
    <text evidence="1">The sequence shown here is derived from an EMBL/GenBank/DDBJ whole genome shotgun (WGS) entry which is preliminary data.</text>
</comment>
<accession>A0A2H0US39</accession>